<feature type="compositionally biased region" description="Polar residues" evidence="5">
    <location>
        <begin position="582"/>
        <end position="598"/>
    </location>
</feature>
<evidence type="ECO:0000313" key="7">
    <source>
        <dbReference type="EMBL" id="KAB5593275.1"/>
    </source>
</evidence>
<dbReference type="SMART" id="SM01417">
    <property type="entry name" value="Solute_trans_a"/>
    <property type="match status" value="1"/>
</dbReference>
<feature type="transmembrane region" description="Helical" evidence="6">
    <location>
        <begin position="68"/>
        <end position="87"/>
    </location>
</feature>
<evidence type="ECO:0000256" key="6">
    <source>
        <dbReference type="SAM" id="Phobius"/>
    </source>
</evidence>
<evidence type="ECO:0000256" key="1">
    <source>
        <dbReference type="ARBA" id="ARBA00004141"/>
    </source>
</evidence>
<gene>
    <name evidence="7" type="ORF">CTheo_3278</name>
</gene>
<dbReference type="OrthoDB" id="5348404at2759"/>
<protein>
    <submittedName>
        <fullName evidence="7">Transmembrane protein</fullName>
    </submittedName>
</protein>
<feature type="compositionally biased region" description="Polar residues" evidence="5">
    <location>
        <begin position="733"/>
        <end position="747"/>
    </location>
</feature>
<feature type="compositionally biased region" description="Low complexity" evidence="5">
    <location>
        <begin position="715"/>
        <end position="730"/>
    </location>
</feature>
<evidence type="ECO:0000256" key="3">
    <source>
        <dbReference type="ARBA" id="ARBA00022989"/>
    </source>
</evidence>
<dbReference type="AlphaFoldDB" id="A0A5N5QNB4"/>
<evidence type="ECO:0000256" key="5">
    <source>
        <dbReference type="SAM" id="MobiDB-lite"/>
    </source>
</evidence>
<dbReference type="InterPro" id="IPR005178">
    <property type="entry name" value="Ostalpha/TMEM184C"/>
</dbReference>
<name>A0A5N5QNB4_9AGAM</name>
<keyword evidence="4 6" id="KW-0472">Membrane</keyword>
<dbReference type="Pfam" id="PF03619">
    <property type="entry name" value="Solute_trans_a"/>
    <property type="match status" value="2"/>
</dbReference>
<feature type="transmembrane region" description="Helical" evidence="6">
    <location>
        <begin position="99"/>
        <end position="117"/>
    </location>
</feature>
<feature type="region of interest" description="Disordered" evidence="5">
    <location>
        <begin position="705"/>
        <end position="769"/>
    </location>
</feature>
<dbReference type="Proteomes" id="UP000383932">
    <property type="component" value="Unassembled WGS sequence"/>
</dbReference>
<proteinExistence type="predicted"/>
<sequence>MSSIAVAAAAAAMALVATAASAWLIHKHLQWYSCVAHQRSECIVQSTPLIPQTLCACSSWSPSMPCEFTAASPLLTSSVTLASYIFAAHTTSLLIVRDAYESVVVAAFFALLLEYLAGPAHMDRLERAAIVHRTFYQRQITWIFPLGSLPPPDGLAYLHWMKCGILQYCIVRPGLLPSSPFQSPYAPPSSPFTRSPSAGRNVLPRPTLLVHQPPARSPQAPPQGTRLLPIPPLTQQLLAVKAVVFLTFWQSALLSGLASLHMIKDTNRNDMVLALSALLQTFEMMCFALLHIKAFSYVPYKQIAQSLNARPAEPRQQATHLLSAFMFTDTWRDLYAGLLYFFGRGEARDVDMVAKRQAGYHQVFGRERIERRGPILPGLRYSPLPTPEDDATDAELDAVVVGRGAAPRTPVSPPPRGAMVTRAPGSFLWPDTSPTTVSRNGYAPVPRSAHPIRNAALPRNGRNGSAQPPHLPRSILRAQSPRSQSQAFLHPPAQLAPPAGTPGAHISPASAYVLAQTSPLFQQSFNVQPQPGLCPPAADVSEGHSRDDSLLGRVFSGATWTTESRDAALEQESCRTVGDGQGSVTEGSDQTHQDSVCTRDSVRTRDEAALVQPTHAQAISLCTGTPRLVQIRGPSGTAPTSGPESRQPRTIVLPTPLRPARYSLSQGRMRASPSRGTPTLVMREATRLAHVPSVHLHISDSRALHWSPIQPQTTGSSESGALAGRSGAGAMMSNETGSISSLSTLSNLEEGYPTPGSSKRRSDESGLQF</sequence>
<evidence type="ECO:0000256" key="2">
    <source>
        <dbReference type="ARBA" id="ARBA00022692"/>
    </source>
</evidence>
<feature type="region of interest" description="Disordered" evidence="5">
    <location>
        <begin position="564"/>
        <end position="599"/>
    </location>
</feature>
<reference evidence="7 8" key="1">
    <citation type="journal article" date="2019" name="Fungal Biol. Biotechnol.">
        <title>Draft genome sequence of fastidious pathogen Ceratobasidium theobromae, which causes vascular-streak dieback in Theobroma cacao.</title>
        <authorList>
            <person name="Ali S.S."/>
            <person name="Asman A."/>
            <person name="Shao J."/>
            <person name="Firmansyah A.P."/>
            <person name="Susilo A.W."/>
            <person name="Rosmana A."/>
            <person name="McMahon P."/>
            <person name="Junaid M."/>
            <person name="Guest D."/>
            <person name="Kheng T.Y."/>
            <person name="Meinhardt L.W."/>
            <person name="Bailey B.A."/>
        </authorList>
    </citation>
    <scope>NUCLEOTIDE SEQUENCE [LARGE SCALE GENOMIC DNA]</scope>
    <source>
        <strain evidence="7 8">CT2</strain>
    </source>
</reference>
<feature type="compositionally biased region" description="Basic and acidic residues" evidence="5">
    <location>
        <begin position="760"/>
        <end position="769"/>
    </location>
</feature>
<keyword evidence="8" id="KW-1185">Reference proteome</keyword>
<dbReference type="PANTHER" id="PTHR23423">
    <property type="entry name" value="ORGANIC SOLUTE TRANSPORTER-RELATED"/>
    <property type="match status" value="1"/>
</dbReference>
<organism evidence="7 8">
    <name type="scientific">Ceratobasidium theobromae</name>
    <dbReference type="NCBI Taxonomy" id="1582974"/>
    <lineage>
        <taxon>Eukaryota</taxon>
        <taxon>Fungi</taxon>
        <taxon>Dikarya</taxon>
        <taxon>Basidiomycota</taxon>
        <taxon>Agaricomycotina</taxon>
        <taxon>Agaricomycetes</taxon>
        <taxon>Cantharellales</taxon>
        <taxon>Ceratobasidiaceae</taxon>
        <taxon>Ceratobasidium</taxon>
    </lineage>
</organism>
<evidence type="ECO:0000256" key="4">
    <source>
        <dbReference type="ARBA" id="ARBA00023136"/>
    </source>
</evidence>
<keyword evidence="3 6" id="KW-1133">Transmembrane helix</keyword>
<comment type="caution">
    <text evidence="7">The sequence shown here is derived from an EMBL/GenBank/DDBJ whole genome shotgun (WGS) entry which is preliminary data.</text>
</comment>
<dbReference type="EMBL" id="SSOP01000041">
    <property type="protein sequence ID" value="KAB5593275.1"/>
    <property type="molecule type" value="Genomic_DNA"/>
</dbReference>
<comment type="subcellular location">
    <subcellularLocation>
        <location evidence="1">Membrane</location>
        <topology evidence="1">Multi-pass membrane protein</topology>
    </subcellularLocation>
</comment>
<keyword evidence="2 6" id="KW-0812">Transmembrane</keyword>
<feature type="region of interest" description="Disordered" evidence="5">
    <location>
        <begin position="430"/>
        <end position="503"/>
    </location>
</feature>
<dbReference type="GO" id="GO:0016020">
    <property type="term" value="C:membrane"/>
    <property type="evidence" value="ECO:0007669"/>
    <property type="project" value="UniProtKB-SubCell"/>
</dbReference>
<accession>A0A5N5QNB4</accession>
<evidence type="ECO:0000313" key="8">
    <source>
        <dbReference type="Proteomes" id="UP000383932"/>
    </source>
</evidence>